<dbReference type="Gene3D" id="3.30.70.1060">
    <property type="entry name" value="Dimeric alpha+beta barrel"/>
    <property type="match status" value="1"/>
</dbReference>
<organism evidence="1">
    <name type="scientific">marine metagenome</name>
    <dbReference type="NCBI Taxonomy" id="408172"/>
    <lineage>
        <taxon>unclassified sequences</taxon>
        <taxon>metagenomes</taxon>
        <taxon>ecological metagenomes</taxon>
    </lineage>
</organism>
<sequence>MKIVIIARRSKHHKPEDFAPHSDAEAAHAFDYMEEEFFREVYGLMDGSGALIIAEAESEAAARAKMAELPLSKAGMLNCEYIPLKAYRGMKIAANLLRGKDAAEFLT</sequence>
<dbReference type="EMBL" id="UINC01155078">
    <property type="protein sequence ID" value="SVD50718.1"/>
    <property type="molecule type" value="Genomic_DNA"/>
</dbReference>
<evidence type="ECO:0008006" key="2">
    <source>
        <dbReference type="Google" id="ProtNLM"/>
    </source>
</evidence>
<dbReference type="AlphaFoldDB" id="A0A382VXV7"/>
<proteinExistence type="predicted"/>
<reference evidence="1" key="1">
    <citation type="submission" date="2018-05" db="EMBL/GenBank/DDBJ databases">
        <authorList>
            <person name="Lanie J.A."/>
            <person name="Ng W.-L."/>
            <person name="Kazmierczak K.M."/>
            <person name="Andrzejewski T.M."/>
            <person name="Davidsen T.M."/>
            <person name="Wayne K.J."/>
            <person name="Tettelin H."/>
            <person name="Glass J.I."/>
            <person name="Rusch D."/>
            <person name="Podicherti R."/>
            <person name="Tsui H.-C.T."/>
            <person name="Winkler M.E."/>
        </authorList>
    </citation>
    <scope>NUCLEOTIDE SEQUENCE</scope>
</reference>
<protein>
    <recommendedName>
        <fullName evidence="2">YCII-related domain-containing protein</fullName>
    </recommendedName>
</protein>
<accession>A0A382VXV7</accession>
<name>A0A382VXV7_9ZZZZ</name>
<evidence type="ECO:0000313" key="1">
    <source>
        <dbReference type="EMBL" id="SVD50718.1"/>
    </source>
</evidence>
<gene>
    <name evidence="1" type="ORF">METZ01_LOCUS403572</name>
</gene>